<dbReference type="EMBL" id="CAJVQB010012890">
    <property type="protein sequence ID" value="CAG8758602.1"/>
    <property type="molecule type" value="Genomic_DNA"/>
</dbReference>
<sequence>MQSTQRVEGQNAIIKSSVNGGTSLINLVKHIDEQINRASTLIQYKNWIHFITGSTLTNGSLEFSPDIDQWITNYLTPAALSMQRQEIAQAMWYTSRSVNNFDDLGLNSDSTIQINSNEQFDLTNLTEPEITEVFDIFVEDTVDAPAILVRELIPSADITSQIEPELQIRQCPFIIGLGGNIETTISAHIEQPFPDLSFCLPNISYKDVQNKINYRKAYVMVNGLSKKAIQTGLDAGCSTIQELEDFMNKFITKYTPKKKEKLNIRQLEEEEEVMTDDSSADEGFIEIENLIVHSRKGAPKKKRLKGSHESENRNASSSKQYSESQKARKPTQCQQCQNTGHNRASCEAWHNRQGISYSYN</sequence>
<feature type="region of interest" description="Disordered" evidence="1">
    <location>
        <begin position="296"/>
        <end position="344"/>
    </location>
</feature>
<feature type="compositionally biased region" description="Polar residues" evidence="1">
    <location>
        <begin position="313"/>
        <end position="324"/>
    </location>
</feature>
<feature type="compositionally biased region" description="Polar residues" evidence="1">
    <location>
        <begin position="331"/>
        <end position="342"/>
    </location>
</feature>
<evidence type="ECO:0000313" key="2">
    <source>
        <dbReference type="EMBL" id="CAG8758602.1"/>
    </source>
</evidence>
<name>A0ABN7VEG2_GIGMA</name>
<proteinExistence type="predicted"/>
<keyword evidence="3" id="KW-1185">Reference proteome</keyword>
<evidence type="ECO:0000256" key="1">
    <source>
        <dbReference type="SAM" id="MobiDB-lite"/>
    </source>
</evidence>
<accession>A0ABN7VEG2</accession>
<organism evidence="2 3">
    <name type="scientific">Gigaspora margarita</name>
    <dbReference type="NCBI Taxonomy" id="4874"/>
    <lineage>
        <taxon>Eukaryota</taxon>
        <taxon>Fungi</taxon>
        <taxon>Fungi incertae sedis</taxon>
        <taxon>Mucoromycota</taxon>
        <taxon>Glomeromycotina</taxon>
        <taxon>Glomeromycetes</taxon>
        <taxon>Diversisporales</taxon>
        <taxon>Gigasporaceae</taxon>
        <taxon>Gigaspora</taxon>
    </lineage>
</organism>
<reference evidence="2 3" key="1">
    <citation type="submission" date="2021-06" db="EMBL/GenBank/DDBJ databases">
        <authorList>
            <person name="Kallberg Y."/>
            <person name="Tangrot J."/>
            <person name="Rosling A."/>
        </authorList>
    </citation>
    <scope>NUCLEOTIDE SEQUENCE [LARGE SCALE GENOMIC DNA]</scope>
    <source>
        <strain evidence="2 3">120-4 pot B 10/14</strain>
    </source>
</reference>
<gene>
    <name evidence="2" type="ORF">GMARGA_LOCUS17209</name>
</gene>
<protein>
    <submittedName>
        <fullName evidence="2">44533_t:CDS:1</fullName>
    </submittedName>
</protein>
<feature type="compositionally biased region" description="Basic residues" evidence="1">
    <location>
        <begin position="296"/>
        <end position="305"/>
    </location>
</feature>
<evidence type="ECO:0000313" key="3">
    <source>
        <dbReference type="Proteomes" id="UP000789901"/>
    </source>
</evidence>
<comment type="caution">
    <text evidence="2">The sequence shown here is derived from an EMBL/GenBank/DDBJ whole genome shotgun (WGS) entry which is preliminary data.</text>
</comment>
<dbReference type="Proteomes" id="UP000789901">
    <property type="component" value="Unassembled WGS sequence"/>
</dbReference>